<dbReference type="Gene3D" id="2.40.10.10">
    <property type="entry name" value="Trypsin-like serine proteases"/>
    <property type="match status" value="2"/>
</dbReference>
<dbReference type="SUPFAM" id="SSF50494">
    <property type="entry name" value="Trypsin-like serine proteases"/>
    <property type="match status" value="1"/>
</dbReference>
<dbReference type="PANTHER" id="PTHR24276">
    <property type="entry name" value="POLYSERASE-RELATED"/>
    <property type="match status" value="1"/>
</dbReference>
<gene>
    <name evidence="8" type="ORF">HNY73_021918</name>
</gene>
<feature type="signal peptide" evidence="6">
    <location>
        <begin position="1"/>
        <end position="16"/>
    </location>
</feature>
<sequence>MLLLSTALVLFALAAAEIREFEGILPEDEINDESERIIGGQQAKQGQFPFAAALYMDEEFICTASIISPTDILTAAHCVVFPLKFPDSQKNPPNWVGFKNCESYGGGQAQKENRSSTPEILKYVQQRVVSNLKCRILYLGRRVPESSLCASGLLSGVCYGDSGGPLVYEMGRKGQKVQVGIASYVNSLVGCGSILGPAGFTRVSSFTSFIMNTATGKVCVV</sequence>
<feature type="chain" id="PRO_5035864511" evidence="6">
    <location>
        <begin position="17"/>
        <end position="221"/>
    </location>
</feature>
<dbReference type="PROSITE" id="PS00135">
    <property type="entry name" value="TRYPSIN_SER"/>
    <property type="match status" value="1"/>
</dbReference>
<dbReference type="PANTHER" id="PTHR24276:SF98">
    <property type="entry name" value="FI18310P1-RELATED"/>
    <property type="match status" value="1"/>
</dbReference>
<evidence type="ECO:0000259" key="7">
    <source>
        <dbReference type="PROSITE" id="PS50240"/>
    </source>
</evidence>
<dbReference type="InterPro" id="IPR001254">
    <property type="entry name" value="Trypsin_dom"/>
</dbReference>
<dbReference type="InterPro" id="IPR009003">
    <property type="entry name" value="Peptidase_S1_PA"/>
</dbReference>
<dbReference type="AlphaFoldDB" id="A0A8T0E081"/>
<name>A0A8T0E081_ARGBR</name>
<evidence type="ECO:0000256" key="4">
    <source>
        <dbReference type="ARBA" id="ARBA00023157"/>
    </source>
</evidence>
<dbReference type="GO" id="GO:0004252">
    <property type="term" value="F:serine-type endopeptidase activity"/>
    <property type="evidence" value="ECO:0007669"/>
    <property type="project" value="InterPro"/>
</dbReference>
<evidence type="ECO:0000256" key="6">
    <source>
        <dbReference type="SAM" id="SignalP"/>
    </source>
</evidence>
<dbReference type="InterPro" id="IPR050430">
    <property type="entry name" value="Peptidase_S1"/>
</dbReference>
<evidence type="ECO:0000313" key="9">
    <source>
        <dbReference type="Proteomes" id="UP000807504"/>
    </source>
</evidence>
<proteinExistence type="predicted"/>
<dbReference type="PROSITE" id="PS50240">
    <property type="entry name" value="TRYPSIN_DOM"/>
    <property type="match status" value="1"/>
</dbReference>
<keyword evidence="4" id="KW-1015">Disulfide bond</keyword>
<reference evidence="8" key="2">
    <citation type="submission" date="2020-06" db="EMBL/GenBank/DDBJ databases">
        <authorList>
            <person name="Sheffer M."/>
        </authorList>
    </citation>
    <scope>NUCLEOTIDE SEQUENCE</scope>
</reference>
<organism evidence="8 9">
    <name type="scientific">Argiope bruennichi</name>
    <name type="common">Wasp spider</name>
    <name type="synonym">Aranea bruennichi</name>
    <dbReference type="NCBI Taxonomy" id="94029"/>
    <lineage>
        <taxon>Eukaryota</taxon>
        <taxon>Metazoa</taxon>
        <taxon>Ecdysozoa</taxon>
        <taxon>Arthropoda</taxon>
        <taxon>Chelicerata</taxon>
        <taxon>Arachnida</taxon>
        <taxon>Araneae</taxon>
        <taxon>Araneomorphae</taxon>
        <taxon>Entelegynae</taxon>
        <taxon>Araneoidea</taxon>
        <taxon>Araneidae</taxon>
        <taxon>Argiope</taxon>
    </lineage>
</organism>
<feature type="domain" description="Peptidase S1" evidence="7">
    <location>
        <begin position="37"/>
        <end position="215"/>
    </location>
</feature>
<keyword evidence="6" id="KW-0732">Signal</keyword>
<dbReference type="SMART" id="SM00020">
    <property type="entry name" value="Tryp_SPc"/>
    <property type="match status" value="1"/>
</dbReference>
<dbReference type="GO" id="GO:0006508">
    <property type="term" value="P:proteolysis"/>
    <property type="evidence" value="ECO:0007669"/>
    <property type="project" value="UniProtKB-KW"/>
</dbReference>
<keyword evidence="2 5" id="KW-0378">Hydrolase</keyword>
<dbReference type="InterPro" id="IPR043504">
    <property type="entry name" value="Peptidase_S1_PA_chymotrypsin"/>
</dbReference>
<dbReference type="Proteomes" id="UP000807504">
    <property type="component" value="Unassembled WGS sequence"/>
</dbReference>
<keyword evidence="9" id="KW-1185">Reference proteome</keyword>
<accession>A0A8T0E081</accession>
<dbReference type="Pfam" id="PF00089">
    <property type="entry name" value="Trypsin"/>
    <property type="match status" value="2"/>
</dbReference>
<dbReference type="PROSITE" id="PS00134">
    <property type="entry name" value="TRYPSIN_HIS"/>
    <property type="match status" value="1"/>
</dbReference>
<evidence type="ECO:0000313" key="8">
    <source>
        <dbReference type="EMBL" id="KAF8763776.1"/>
    </source>
</evidence>
<evidence type="ECO:0000256" key="2">
    <source>
        <dbReference type="ARBA" id="ARBA00022801"/>
    </source>
</evidence>
<comment type="caution">
    <text evidence="8">The sequence shown here is derived from an EMBL/GenBank/DDBJ whole genome shotgun (WGS) entry which is preliminary data.</text>
</comment>
<dbReference type="InterPro" id="IPR033116">
    <property type="entry name" value="TRYPSIN_SER"/>
</dbReference>
<keyword evidence="3 5" id="KW-0720">Serine protease</keyword>
<dbReference type="InterPro" id="IPR018114">
    <property type="entry name" value="TRYPSIN_HIS"/>
</dbReference>
<evidence type="ECO:0000256" key="3">
    <source>
        <dbReference type="ARBA" id="ARBA00022825"/>
    </source>
</evidence>
<reference evidence="8" key="1">
    <citation type="journal article" date="2020" name="bioRxiv">
        <title>Chromosome-level reference genome of the European wasp spider Argiope bruennichi: a resource for studies on range expansion and evolutionary adaptation.</title>
        <authorList>
            <person name="Sheffer M.M."/>
            <person name="Hoppe A."/>
            <person name="Krehenwinkel H."/>
            <person name="Uhl G."/>
            <person name="Kuss A.W."/>
            <person name="Jensen L."/>
            <person name="Jensen C."/>
            <person name="Gillespie R.G."/>
            <person name="Hoff K.J."/>
            <person name="Prost S."/>
        </authorList>
    </citation>
    <scope>NUCLEOTIDE SEQUENCE</scope>
</reference>
<keyword evidence="1 5" id="KW-0645">Protease</keyword>
<evidence type="ECO:0000256" key="1">
    <source>
        <dbReference type="ARBA" id="ARBA00022670"/>
    </source>
</evidence>
<protein>
    <submittedName>
        <fullName evidence="8">Serine protease 3 like protein</fullName>
    </submittedName>
</protein>
<evidence type="ECO:0000256" key="5">
    <source>
        <dbReference type="RuleBase" id="RU363034"/>
    </source>
</evidence>
<dbReference type="EMBL" id="JABXBU010002231">
    <property type="protein sequence ID" value="KAF8763776.1"/>
    <property type="molecule type" value="Genomic_DNA"/>
</dbReference>